<evidence type="ECO:0000256" key="1">
    <source>
        <dbReference type="SAM" id="MobiDB-lite"/>
    </source>
</evidence>
<feature type="transmembrane region" description="Helical" evidence="2">
    <location>
        <begin position="612"/>
        <end position="634"/>
    </location>
</feature>
<reference evidence="3 4" key="1">
    <citation type="submission" date="2017-07" db="EMBL/GenBank/DDBJ databases">
        <title>Leptospira spp. isolated from tropical soils.</title>
        <authorList>
            <person name="Thibeaux R."/>
            <person name="Iraola G."/>
            <person name="Ferres I."/>
            <person name="Bierque E."/>
            <person name="Girault D."/>
            <person name="Soupe-Gilbert M.-E."/>
            <person name="Picardeau M."/>
            <person name="Goarant C."/>
        </authorList>
    </citation>
    <scope>NUCLEOTIDE SEQUENCE [LARGE SCALE GENOMIC DNA]</scope>
    <source>
        <strain evidence="3 4">MCA1-C-A1</strain>
    </source>
</reference>
<comment type="caution">
    <text evidence="3">The sequence shown here is derived from an EMBL/GenBank/DDBJ whole genome shotgun (WGS) entry which is preliminary data.</text>
</comment>
<keyword evidence="2" id="KW-1133">Transmembrane helix</keyword>
<evidence type="ECO:0000256" key="2">
    <source>
        <dbReference type="SAM" id="Phobius"/>
    </source>
</evidence>
<dbReference type="AlphaFoldDB" id="A0A2M9XHZ6"/>
<accession>A0A2M9XHZ6</accession>
<name>A0A2M9XHZ6_9LEPT</name>
<dbReference type="OrthoDB" id="341933at2"/>
<keyword evidence="4" id="KW-1185">Reference proteome</keyword>
<protein>
    <submittedName>
        <fullName evidence="3">Uncharacterized protein</fullName>
    </submittedName>
</protein>
<dbReference type="EMBL" id="NPDN01000001">
    <property type="protein sequence ID" value="PJZ27301.1"/>
    <property type="molecule type" value="Genomic_DNA"/>
</dbReference>
<feature type="transmembrane region" description="Helical" evidence="2">
    <location>
        <begin position="5"/>
        <end position="25"/>
    </location>
</feature>
<gene>
    <name evidence="3" type="ORF">CH357_01750</name>
</gene>
<feature type="compositionally biased region" description="Pro residues" evidence="1">
    <location>
        <begin position="530"/>
        <end position="542"/>
    </location>
</feature>
<dbReference type="RefSeq" id="WP_100705046.1">
    <property type="nucleotide sequence ID" value="NZ_NPDL01000004.1"/>
</dbReference>
<feature type="transmembrane region" description="Helical" evidence="2">
    <location>
        <begin position="145"/>
        <end position="166"/>
    </location>
</feature>
<feature type="region of interest" description="Disordered" evidence="1">
    <location>
        <begin position="529"/>
        <end position="549"/>
    </location>
</feature>
<feature type="transmembrane region" description="Helical" evidence="2">
    <location>
        <begin position="65"/>
        <end position="85"/>
    </location>
</feature>
<proteinExistence type="predicted"/>
<feature type="transmembrane region" description="Helical" evidence="2">
    <location>
        <begin position="31"/>
        <end position="53"/>
    </location>
</feature>
<feature type="transmembrane region" description="Helical" evidence="2">
    <location>
        <begin position="105"/>
        <end position="124"/>
    </location>
</feature>
<keyword evidence="2" id="KW-0812">Transmembrane</keyword>
<keyword evidence="2" id="KW-0472">Membrane</keyword>
<dbReference type="Proteomes" id="UP000232196">
    <property type="component" value="Unassembled WGS sequence"/>
</dbReference>
<evidence type="ECO:0000313" key="4">
    <source>
        <dbReference type="Proteomes" id="UP000232196"/>
    </source>
</evidence>
<organism evidence="3 4">
    <name type="scientific">Leptospira hartskeerlii</name>
    <dbReference type="NCBI Taxonomy" id="2023177"/>
    <lineage>
        <taxon>Bacteria</taxon>
        <taxon>Pseudomonadati</taxon>
        <taxon>Spirochaetota</taxon>
        <taxon>Spirochaetia</taxon>
        <taxon>Leptospirales</taxon>
        <taxon>Leptospiraceae</taxon>
        <taxon>Leptospira</taxon>
    </lineage>
</organism>
<evidence type="ECO:0000313" key="3">
    <source>
        <dbReference type="EMBL" id="PJZ27301.1"/>
    </source>
</evidence>
<sequence>MKSNLISRILSWASIVLLLLFFPVYESFSNAGLRWATSIIVLSVIAGSGFLSYIGSKKEDKEINLLISSGLGILSLGIYFLRVYLEDLSLQKGGTAPVWITNLREFLLVFLVLFVLGSVFLGILREWERSSFENQSSLKGRKQSLVRDFFLGTGILLLILILANYISVMRNHNFDLSSKGVHSFSIEAKKILKEIPDGAEVDVIAFYPRPLDSTARNADGSSSLALKRIRPDLEILLSQLVSIHPGFKVKFINADVELDEIAEFGQVSNGNILIRYRKAGATAGPYPEQKVGVKDKSELEDLERRLVQAFMNVTTKERKVYFTEANGERYSQTFQNLPNEKLVRFADALSFLNFKSTGIGFQNNWPPKIPDDAEFLVIAGPTVPFSPEARTSILDFVFKKKGKLFITIEQRGAESFDWLLEAAGYSFAKGNLSQSPSRAPGLILTKTFRDHAIEESLSKKDTGIVFPYGGYFEQKPTANPSDIKLDASILLETGGDVYLDKNGNGKQEKEEEKKNLPIALVLKTKSAAPVIPPSDPNAPPTTLPESKSEDEGRIVIYSGTSWITNQYIPYEANYELAGASVTWMYQDVSLPAIAPKKEEIETVSLTDGQKRAVWILGMFLFPGLIAGLGSIYVIKRRKAGQKDAK</sequence>